<dbReference type="InterPro" id="IPR036640">
    <property type="entry name" value="ABC1_TM_sf"/>
</dbReference>
<organism evidence="12 13">
    <name type="scientific">Sulfidibacter corallicola</name>
    <dbReference type="NCBI Taxonomy" id="2818388"/>
    <lineage>
        <taxon>Bacteria</taxon>
        <taxon>Pseudomonadati</taxon>
        <taxon>Acidobacteriota</taxon>
        <taxon>Holophagae</taxon>
        <taxon>Acanthopleuribacterales</taxon>
        <taxon>Acanthopleuribacteraceae</taxon>
        <taxon>Sulfidibacter</taxon>
    </lineage>
</organism>
<dbReference type="KEGG" id="scor:J3U87_29735"/>
<dbReference type="PANTHER" id="PTHR24221:SF646">
    <property type="entry name" value="HAEMOLYSIN SECRETION ATP-BINDING PROTEIN"/>
    <property type="match status" value="1"/>
</dbReference>
<evidence type="ECO:0000256" key="4">
    <source>
        <dbReference type="ARBA" id="ARBA00022692"/>
    </source>
</evidence>
<dbReference type="Proteomes" id="UP000663929">
    <property type="component" value="Chromosome"/>
</dbReference>
<dbReference type="InterPro" id="IPR039421">
    <property type="entry name" value="Type_1_exporter"/>
</dbReference>
<keyword evidence="13" id="KW-1185">Reference proteome</keyword>
<dbReference type="InterPro" id="IPR017871">
    <property type="entry name" value="ABC_transporter-like_CS"/>
</dbReference>
<dbReference type="SMART" id="SM00382">
    <property type="entry name" value="AAA"/>
    <property type="match status" value="1"/>
</dbReference>
<evidence type="ECO:0000256" key="8">
    <source>
        <dbReference type="ARBA" id="ARBA00023136"/>
    </source>
</evidence>
<evidence type="ECO:0000256" key="1">
    <source>
        <dbReference type="ARBA" id="ARBA00004651"/>
    </source>
</evidence>
<keyword evidence="5" id="KW-0547">Nucleotide-binding</keyword>
<evidence type="ECO:0000256" key="6">
    <source>
        <dbReference type="ARBA" id="ARBA00022840"/>
    </source>
</evidence>
<evidence type="ECO:0000313" key="12">
    <source>
        <dbReference type="EMBL" id="QTD49785.1"/>
    </source>
</evidence>
<dbReference type="GO" id="GO:0034040">
    <property type="term" value="F:ATPase-coupled lipid transmembrane transporter activity"/>
    <property type="evidence" value="ECO:0007669"/>
    <property type="project" value="TreeGrafter"/>
</dbReference>
<dbReference type="InterPro" id="IPR027417">
    <property type="entry name" value="P-loop_NTPase"/>
</dbReference>
<keyword evidence="8 9" id="KW-0472">Membrane</keyword>
<feature type="transmembrane region" description="Helical" evidence="9">
    <location>
        <begin position="54"/>
        <end position="75"/>
    </location>
</feature>
<dbReference type="EMBL" id="CP071793">
    <property type="protein sequence ID" value="QTD49785.1"/>
    <property type="molecule type" value="Genomic_DNA"/>
</dbReference>
<keyword evidence="7 9" id="KW-1133">Transmembrane helix</keyword>
<dbReference type="PROSITE" id="PS50893">
    <property type="entry name" value="ABC_TRANSPORTER_2"/>
    <property type="match status" value="1"/>
</dbReference>
<feature type="transmembrane region" description="Helical" evidence="9">
    <location>
        <begin position="157"/>
        <end position="176"/>
    </location>
</feature>
<gene>
    <name evidence="12" type="ORF">J3U87_29735</name>
</gene>
<dbReference type="SUPFAM" id="SSF90123">
    <property type="entry name" value="ABC transporter transmembrane region"/>
    <property type="match status" value="1"/>
</dbReference>
<dbReference type="InterPro" id="IPR011527">
    <property type="entry name" value="ABC1_TM_dom"/>
</dbReference>
<dbReference type="GO" id="GO:0016887">
    <property type="term" value="F:ATP hydrolysis activity"/>
    <property type="evidence" value="ECO:0007669"/>
    <property type="project" value="InterPro"/>
</dbReference>
<keyword evidence="2" id="KW-0813">Transport</keyword>
<keyword evidence="4 9" id="KW-0812">Transmembrane</keyword>
<keyword evidence="3" id="KW-1003">Cell membrane</keyword>
<evidence type="ECO:0000256" key="9">
    <source>
        <dbReference type="SAM" id="Phobius"/>
    </source>
</evidence>
<evidence type="ECO:0000259" key="11">
    <source>
        <dbReference type="PROSITE" id="PS50929"/>
    </source>
</evidence>
<feature type="domain" description="ABC transporter" evidence="10">
    <location>
        <begin position="341"/>
        <end position="575"/>
    </location>
</feature>
<dbReference type="Pfam" id="PF00664">
    <property type="entry name" value="ABC_membrane"/>
    <property type="match status" value="1"/>
</dbReference>
<dbReference type="RefSeq" id="WP_237379415.1">
    <property type="nucleotide sequence ID" value="NZ_CP071793.1"/>
</dbReference>
<dbReference type="SUPFAM" id="SSF52540">
    <property type="entry name" value="P-loop containing nucleoside triphosphate hydrolases"/>
    <property type="match status" value="1"/>
</dbReference>
<proteinExistence type="predicted"/>
<protein>
    <submittedName>
        <fullName evidence="12">ABC transporter ATP-binding protein</fullName>
    </submittedName>
</protein>
<dbReference type="GO" id="GO:0005886">
    <property type="term" value="C:plasma membrane"/>
    <property type="evidence" value="ECO:0007669"/>
    <property type="project" value="UniProtKB-SubCell"/>
</dbReference>
<dbReference type="PROSITE" id="PS00211">
    <property type="entry name" value="ABC_TRANSPORTER_1"/>
    <property type="match status" value="1"/>
</dbReference>
<name>A0A8A4TTB6_SULCO</name>
<dbReference type="GO" id="GO:0005524">
    <property type="term" value="F:ATP binding"/>
    <property type="evidence" value="ECO:0007669"/>
    <property type="project" value="UniProtKB-KW"/>
</dbReference>
<evidence type="ECO:0000256" key="2">
    <source>
        <dbReference type="ARBA" id="ARBA00022448"/>
    </source>
</evidence>
<feature type="domain" description="ABC transmembrane type-1" evidence="11">
    <location>
        <begin position="19"/>
        <end position="292"/>
    </location>
</feature>
<dbReference type="InterPro" id="IPR003593">
    <property type="entry name" value="AAA+_ATPase"/>
</dbReference>
<sequence>MMLQRDLLGLAARQRKGLALCVLLGSAVSAAGVGQGVLIASGIKRILEGAPFEALHVTLAGILVLVVTRAALLWWRRLREMRVAAAIKHDLRGRLFRHLLKLGPGYLQRTHSGKVQATMVDGVEALEGYFGAYVPQFFVTLVVSTSILAWITAIDPAVGGLVLAALLIAAFAPKLWERWLGDYGASHWSAYEALNTRFVDAMQGMTTLKAFNAAERRGASLRAESHRLYKATMAQLAVSMLSTGVVGLAKRAGTALALALGSVRLLQGALTPAELLLLLFLTSECLSPLAELDAAWHQGYMGISASAGIFAILRAEPEIPSPPGASLTASPMLDPHRAPAISLSEVSFQYEPGRPALDRLSLTLAPGETTAIVGPSGSGKSTIVALLLRFFDPNHGTITIEGHDLRDLNPDELRRRIAVVHQDTYLFHGTIAENLRLGRPDANPVDLEEAARAAGAHDFICHLPQGYQTLVGERGLTLSGGERQRLAIARALLQDAPILILDEATANLDAANEATIHEALQRLRQGRTTLVIAHRLNTVAHADRIAVLAQGRIEEIGTAQDLLDEGGAFARMAALQEVSA</sequence>
<evidence type="ECO:0000256" key="7">
    <source>
        <dbReference type="ARBA" id="ARBA00022989"/>
    </source>
</evidence>
<keyword evidence="6 12" id="KW-0067">ATP-binding</keyword>
<dbReference type="FunFam" id="3.40.50.300:FF:000221">
    <property type="entry name" value="Multidrug ABC transporter ATP-binding protein"/>
    <property type="match status" value="1"/>
</dbReference>
<evidence type="ECO:0000259" key="10">
    <source>
        <dbReference type="PROSITE" id="PS50893"/>
    </source>
</evidence>
<dbReference type="PANTHER" id="PTHR24221">
    <property type="entry name" value="ATP-BINDING CASSETTE SUB-FAMILY B"/>
    <property type="match status" value="1"/>
</dbReference>
<dbReference type="PROSITE" id="PS50929">
    <property type="entry name" value="ABC_TM1F"/>
    <property type="match status" value="1"/>
</dbReference>
<evidence type="ECO:0000256" key="5">
    <source>
        <dbReference type="ARBA" id="ARBA00022741"/>
    </source>
</evidence>
<accession>A0A8A4TTB6</accession>
<comment type="subcellular location">
    <subcellularLocation>
        <location evidence="1">Cell membrane</location>
        <topology evidence="1">Multi-pass membrane protein</topology>
    </subcellularLocation>
</comment>
<dbReference type="AlphaFoldDB" id="A0A8A4TTB6"/>
<dbReference type="InterPro" id="IPR003439">
    <property type="entry name" value="ABC_transporter-like_ATP-bd"/>
</dbReference>
<dbReference type="GO" id="GO:0140359">
    <property type="term" value="F:ABC-type transporter activity"/>
    <property type="evidence" value="ECO:0007669"/>
    <property type="project" value="InterPro"/>
</dbReference>
<dbReference type="Gene3D" id="1.20.1560.10">
    <property type="entry name" value="ABC transporter type 1, transmembrane domain"/>
    <property type="match status" value="1"/>
</dbReference>
<evidence type="ECO:0000313" key="13">
    <source>
        <dbReference type="Proteomes" id="UP000663929"/>
    </source>
</evidence>
<evidence type="ECO:0000256" key="3">
    <source>
        <dbReference type="ARBA" id="ARBA00022475"/>
    </source>
</evidence>
<dbReference type="Pfam" id="PF00005">
    <property type="entry name" value="ABC_tran"/>
    <property type="match status" value="1"/>
</dbReference>
<dbReference type="Gene3D" id="3.40.50.300">
    <property type="entry name" value="P-loop containing nucleotide triphosphate hydrolases"/>
    <property type="match status" value="1"/>
</dbReference>
<reference evidence="12" key="1">
    <citation type="submission" date="2021-03" db="EMBL/GenBank/DDBJ databases">
        <title>Acanthopleuribacteraceae sp. M133.</title>
        <authorList>
            <person name="Wang G."/>
        </authorList>
    </citation>
    <scope>NUCLEOTIDE SEQUENCE</scope>
    <source>
        <strain evidence="12">M133</strain>
    </source>
</reference>